<proteinExistence type="predicted"/>
<dbReference type="EMBL" id="CP025198">
    <property type="protein sequence ID" value="AXE38540.1"/>
    <property type="molecule type" value="Genomic_DNA"/>
</dbReference>
<organism evidence="1 2">
    <name type="scientific">Acidipropionibacterium virtanenii</name>
    <dbReference type="NCBI Taxonomy" id="2057246"/>
    <lineage>
        <taxon>Bacteria</taxon>
        <taxon>Bacillati</taxon>
        <taxon>Actinomycetota</taxon>
        <taxon>Actinomycetes</taxon>
        <taxon>Propionibacteriales</taxon>
        <taxon>Propionibacteriaceae</taxon>
        <taxon>Acidipropionibacterium</taxon>
    </lineage>
</organism>
<dbReference type="KEGG" id="acij:JS278_01365"/>
<accession>A0A344UTE2</accession>
<reference evidence="1 2" key="1">
    <citation type="submission" date="2017-12" db="EMBL/GenBank/DDBJ databases">
        <title>The whole genome sequence of the Acidipropionibacterium virtanenii sp. nov. type strain JS278.</title>
        <authorList>
            <person name="Laine P."/>
            <person name="Deptula P."/>
            <person name="Varmanen P."/>
            <person name="Auvinen P."/>
        </authorList>
    </citation>
    <scope>NUCLEOTIDE SEQUENCE [LARGE SCALE GENOMIC DNA]</scope>
    <source>
        <strain evidence="1 2">JS278</strain>
    </source>
</reference>
<name>A0A344UTE2_9ACTN</name>
<gene>
    <name evidence="1" type="ORF">JS278_01365</name>
</gene>
<dbReference type="AlphaFoldDB" id="A0A344UTE2"/>
<protein>
    <submittedName>
        <fullName evidence="1">Uncharacterized protein</fullName>
    </submittedName>
</protein>
<keyword evidence="2" id="KW-1185">Reference proteome</keyword>
<dbReference type="Proteomes" id="UP000251995">
    <property type="component" value="Chromosome"/>
</dbReference>
<evidence type="ECO:0000313" key="2">
    <source>
        <dbReference type="Proteomes" id="UP000251995"/>
    </source>
</evidence>
<sequence length="32" mass="3608">MWSTVSGVPVERVRFHIVVALDRVNLVRGLTT</sequence>
<evidence type="ECO:0000313" key="1">
    <source>
        <dbReference type="EMBL" id="AXE38540.1"/>
    </source>
</evidence>